<feature type="domain" description="FMN-binding" evidence="7">
    <location>
        <begin position="111"/>
        <end position="198"/>
    </location>
</feature>
<keyword evidence="6" id="KW-1003">Cell membrane</keyword>
<keyword evidence="3 6" id="KW-0285">Flavoprotein</keyword>
<dbReference type="RefSeq" id="WP_118722627.1">
    <property type="nucleotide sequence ID" value="NZ_JACOPK010000005.1"/>
</dbReference>
<comment type="subcellular location">
    <subcellularLocation>
        <location evidence="6">Cell membrane</location>
        <topology evidence="6">Single-pass membrane protein</topology>
    </subcellularLocation>
</comment>
<keyword evidence="6" id="KW-0812">Transmembrane</keyword>
<evidence type="ECO:0000256" key="5">
    <source>
        <dbReference type="ARBA" id="ARBA00022982"/>
    </source>
</evidence>
<keyword evidence="5 6" id="KW-0249">Electron transport</keyword>
<organism evidence="8 9">
    <name type="scientific">Agathobaculum hominis</name>
    <dbReference type="NCBI Taxonomy" id="2763014"/>
    <lineage>
        <taxon>Bacteria</taxon>
        <taxon>Bacillati</taxon>
        <taxon>Bacillota</taxon>
        <taxon>Clostridia</taxon>
        <taxon>Eubacteriales</taxon>
        <taxon>Butyricicoccaceae</taxon>
        <taxon>Agathobaculum</taxon>
    </lineage>
</organism>
<reference evidence="8 9" key="1">
    <citation type="submission" date="2020-08" db="EMBL/GenBank/DDBJ databases">
        <title>Genome public.</title>
        <authorList>
            <person name="Liu C."/>
            <person name="Sun Q."/>
        </authorList>
    </citation>
    <scope>NUCLEOTIDE SEQUENCE [LARGE SCALE GENOMIC DNA]</scope>
    <source>
        <strain evidence="8 9">M2</strain>
    </source>
</reference>
<accession>A0ABR7GMS3</accession>
<evidence type="ECO:0000256" key="3">
    <source>
        <dbReference type="ARBA" id="ARBA00022630"/>
    </source>
</evidence>
<proteinExistence type="inferred from homology"/>
<evidence type="ECO:0000256" key="4">
    <source>
        <dbReference type="ARBA" id="ARBA00022643"/>
    </source>
</evidence>
<keyword evidence="6" id="KW-1278">Translocase</keyword>
<dbReference type="InterPro" id="IPR007329">
    <property type="entry name" value="FMN-bd"/>
</dbReference>
<feature type="modified residue" description="FMN phosphoryl threonine" evidence="6">
    <location>
        <position position="181"/>
    </location>
</feature>
<dbReference type="PIRSF" id="PIRSF006091">
    <property type="entry name" value="E_trnsport_RnfG"/>
    <property type="match status" value="1"/>
</dbReference>
<name>A0ABR7GMS3_9FIRM</name>
<comment type="similarity">
    <text evidence="6">Belongs to the RnfG family.</text>
</comment>
<comment type="function">
    <text evidence="6">Part of a membrane-bound complex that couples electron transfer with translocation of ions across the membrane.</text>
</comment>
<comment type="cofactor">
    <cofactor evidence="6">
        <name>FMN</name>
        <dbReference type="ChEBI" id="CHEBI:58210"/>
    </cofactor>
</comment>
<evidence type="ECO:0000256" key="6">
    <source>
        <dbReference type="HAMAP-Rule" id="MF_00479"/>
    </source>
</evidence>
<evidence type="ECO:0000259" key="7">
    <source>
        <dbReference type="SMART" id="SM00900"/>
    </source>
</evidence>
<dbReference type="EMBL" id="JACOPK010000005">
    <property type="protein sequence ID" value="MBC5695614.1"/>
    <property type="molecule type" value="Genomic_DNA"/>
</dbReference>
<dbReference type="SMART" id="SM00900">
    <property type="entry name" value="FMN_bind"/>
    <property type="match status" value="1"/>
</dbReference>
<keyword evidence="2 6" id="KW-0597">Phosphoprotein</keyword>
<comment type="caution">
    <text evidence="8">The sequence shown here is derived from an EMBL/GenBank/DDBJ whole genome shotgun (WGS) entry which is preliminary data.</text>
</comment>
<evidence type="ECO:0000256" key="1">
    <source>
        <dbReference type="ARBA" id="ARBA00022448"/>
    </source>
</evidence>
<dbReference type="PANTHER" id="PTHR36118:SF1">
    <property type="entry name" value="ION-TRANSLOCATING OXIDOREDUCTASE COMPLEX SUBUNIT G"/>
    <property type="match status" value="1"/>
</dbReference>
<evidence type="ECO:0000313" key="9">
    <source>
        <dbReference type="Proteomes" id="UP000641741"/>
    </source>
</evidence>
<dbReference type="HAMAP" id="MF_00479">
    <property type="entry name" value="RsxG_RnfG"/>
    <property type="match status" value="1"/>
</dbReference>
<dbReference type="PANTHER" id="PTHR36118">
    <property type="entry name" value="ION-TRANSLOCATING OXIDOREDUCTASE COMPLEX SUBUNIT G"/>
    <property type="match status" value="1"/>
</dbReference>
<keyword evidence="1 6" id="KW-0813">Transport</keyword>
<dbReference type="Proteomes" id="UP000641741">
    <property type="component" value="Unassembled WGS sequence"/>
</dbReference>
<keyword evidence="6" id="KW-0472">Membrane</keyword>
<dbReference type="EC" id="7.-.-.-" evidence="6"/>
<keyword evidence="4 6" id="KW-0288">FMN</keyword>
<dbReference type="InterPro" id="IPR010209">
    <property type="entry name" value="Ion_transpt_RnfG/RsxG"/>
</dbReference>
<gene>
    <name evidence="6" type="primary">rnfG</name>
    <name evidence="8" type="ORF">H8S02_06615</name>
</gene>
<dbReference type="Pfam" id="PF04205">
    <property type="entry name" value="FMN_bind"/>
    <property type="match status" value="1"/>
</dbReference>
<evidence type="ECO:0000313" key="8">
    <source>
        <dbReference type="EMBL" id="MBC5695614.1"/>
    </source>
</evidence>
<evidence type="ECO:0000256" key="2">
    <source>
        <dbReference type="ARBA" id="ARBA00022553"/>
    </source>
</evidence>
<protein>
    <recommendedName>
        <fullName evidence="6">Ion-translocating oxidoreductase complex subunit G</fullName>
        <ecNumber evidence="6">7.-.-.-</ecNumber>
    </recommendedName>
    <alternativeName>
        <fullName evidence="6">Rnf electron transport complex subunit G</fullName>
    </alternativeName>
</protein>
<keyword evidence="9" id="KW-1185">Reference proteome</keyword>
<keyword evidence="6" id="KW-1133">Transmembrane helix</keyword>
<sequence length="202" mass="20442">MESNKKEGGIVQLVVVLGLITFICALLLGVINGVTADKIAQNAVETRDAAMAEIIPDAEFEDMNTAMSADDVAAAGISLPAGRTPAQIDGVYKATKDGEEVGYCVQVEPKGFGGNVTMIVGINADGTVAGAKVTSHSETPGLGAKSQADPNWITQYAGQAADGQLQVTKDGGTINAITGATITSRAVTDGVNTAAAYVATLG</sequence>
<comment type="subunit">
    <text evidence="6">The complex is composed of six subunits: RnfA, RnfB, RnfC, RnfD, RnfE and RnfG.</text>
</comment>
<dbReference type="NCBIfam" id="TIGR01947">
    <property type="entry name" value="rnfG"/>
    <property type="match status" value="1"/>
</dbReference>